<dbReference type="PANTHER" id="PTHR11886">
    <property type="entry name" value="DYNEIN LIGHT CHAIN"/>
    <property type="match status" value="1"/>
</dbReference>
<dbReference type="GO" id="GO:0005874">
    <property type="term" value="C:microtubule"/>
    <property type="evidence" value="ECO:0007669"/>
    <property type="project" value="UniProtKB-KW"/>
</dbReference>
<dbReference type="Pfam" id="PF01221">
    <property type="entry name" value="Dynein_light"/>
    <property type="match status" value="1"/>
</dbReference>
<gene>
    <name evidence="3" type="ORF">ACHAWU_008963</name>
</gene>
<feature type="compositionally biased region" description="Gly residues" evidence="2">
    <location>
        <begin position="90"/>
        <end position="105"/>
    </location>
</feature>
<accession>A0ABD3MRX9</accession>
<dbReference type="SUPFAM" id="SSF54648">
    <property type="entry name" value="DLC"/>
    <property type="match status" value="1"/>
</dbReference>
<dbReference type="SMART" id="SM01375">
    <property type="entry name" value="Dynein_light"/>
    <property type="match status" value="1"/>
</dbReference>
<dbReference type="AlphaFoldDB" id="A0ABD3MRX9"/>
<dbReference type="GO" id="GO:0030286">
    <property type="term" value="C:dynein complex"/>
    <property type="evidence" value="ECO:0007669"/>
    <property type="project" value="UniProtKB-KW"/>
</dbReference>
<proteinExistence type="inferred from homology"/>
<sequence length="156" mass="16038">MNMSNKDANKENEGGALSAASINPSLHKNVIVFATDMTEEMRGSIIAIAQRAFNAPVNHHGKVYQTIADSIRSEFEQEYDAIVAGSSSSSGGGGGSGNDSSGGVGAAASSLGGKPSGSGGWSCVVGDAFGSSVTHRMKTYIHFSVVPRVTVLLWKS</sequence>
<evidence type="ECO:0000313" key="4">
    <source>
        <dbReference type="Proteomes" id="UP001530293"/>
    </source>
</evidence>
<keyword evidence="1" id="KW-0206">Cytoskeleton</keyword>
<dbReference type="Gene3D" id="3.30.740.10">
    <property type="entry name" value="Protein Inhibitor Of Neuronal Nitric Oxide Synthase"/>
    <property type="match status" value="1"/>
</dbReference>
<comment type="caution">
    <text evidence="3">The sequence shown here is derived from an EMBL/GenBank/DDBJ whole genome shotgun (WGS) entry which is preliminary data.</text>
</comment>
<name>A0ABD3MRX9_9STRA</name>
<keyword evidence="1" id="KW-0243">Dynein</keyword>
<dbReference type="Proteomes" id="UP001530293">
    <property type="component" value="Unassembled WGS sequence"/>
</dbReference>
<keyword evidence="4" id="KW-1185">Reference proteome</keyword>
<dbReference type="PANTHER" id="PTHR11886:SF112">
    <property type="entry name" value="DYNEIN LIGHT CHAIN"/>
    <property type="match status" value="1"/>
</dbReference>
<evidence type="ECO:0000313" key="3">
    <source>
        <dbReference type="EMBL" id="KAL3763260.1"/>
    </source>
</evidence>
<reference evidence="3 4" key="1">
    <citation type="submission" date="2024-10" db="EMBL/GenBank/DDBJ databases">
        <title>Updated reference genomes for cyclostephanoid diatoms.</title>
        <authorList>
            <person name="Roberts W.R."/>
            <person name="Alverson A.J."/>
        </authorList>
    </citation>
    <scope>NUCLEOTIDE SEQUENCE [LARGE SCALE GENOMIC DNA]</scope>
    <source>
        <strain evidence="3 4">AJA232-27</strain>
    </source>
</reference>
<comment type="subcellular location">
    <subcellularLocation>
        <location evidence="1">Cytoplasm</location>
        <location evidence="1">Cytoskeleton</location>
    </subcellularLocation>
</comment>
<protein>
    <recommendedName>
        <fullName evidence="1">Dynein light chain</fullName>
    </recommendedName>
</protein>
<dbReference type="EMBL" id="JALLBG020000124">
    <property type="protein sequence ID" value="KAL3763260.1"/>
    <property type="molecule type" value="Genomic_DNA"/>
</dbReference>
<dbReference type="InterPro" id="IPR001372">
    <property type="entry name" value="Dynein_light_chain_typ-1/2"/>
</dbReference>
<feature type="region of interest" description="Disordered" evidence="2">
    <location>
        <begin position="1"/>
        <end position="20"/>
    </location>
</feature>
<keyword evidence="1" id="KW-0505">Motor protein</keyword>
<keyword evidence="1" id="KW-0963">Cytoplasm</keyword>
<comment type="similarity">
    <text evidence="1">Belongs to the dynein light chain family.</text>
</comment>
<dbReference type="InterPro" id="IPR037177">
    <property type="entry name" value="DLC_sf"/>
</dbReference>
<evidence type="ECO:0000256" key="1">
    <source>
        <dbReference type="RuleBase" id="RU365010"/>
    </source>
</evidence>
<evidence type="ECO:0000256" key="2">
    <source>
        <dbReference type="SAM" id="MobiDB-lite"/>
    </source>
</evidence>
<keyword evidence="1" id="KW-0493">Microtubule</keyword>
<feature type="region of interest" description="Disordered" evidence="2">
    <location>
        <begin position="84"/>
        <end position="118"/>
    </location>
</feature>
<organism evidence="3 4">
    <name type="scientific">Discostella pseudostelligera</name>
    <dbReference type="NCBI Taxonomy" id="259834"/>
    <lineage>
        <taxon>Eukaryota</taxon>
        <taxon>Sar</taxon>
        <taxon>Stramenopiles</taxon>
        <taxon>Ochrophyta</taxon>
        <taxon>Bacillariophyta</taxon>
        <taxon>Coscinodiscophyceae</taxon>
        <taxon>Thalassiosirophycidae</taxon>
        <taxon>Stephanodiscales</taxon>
        <taxon>Stephanodiscaceae</taxon>
        <taxon>Discostella</taxon>
    </lineage>
</organism>